<dbReference type="AlphaFoldDB" id="A0A023G2R5"/>
<dbReference type="EMBL" id="GBBM01008090">
    <property type="protein sequence ID" value="JAC27328.1"/>
    <property type="molecule type" value="mRNA"/>
</dbReference>
<accession>A0A023G2R5</accession>
<evidence type="ECO:0000313" key="1">
    <source>
        <dbReference type="EMBL" id="JAC27328.1"/>
    </source>
</evidence>
<protein>
    <submittedName>
        <fullName evidence="1">Putative secreted protein</fullName>
    </submittedName>
</protein>
<name>A0A023G2R5_AMBTT</name>
<organism evidence="1">
    <name type="scientific">Amblyomma triste</name>
    <name type="common">Neotropical tick</name>
    <dbReference type="NCBI Taxonomy" id="251400"/>
    <lineage>
        <taxon>Eukaryota</taxon>
        <taxon>Metazoa</taxon>
        <taxon>Ecdysozoa</taxon>
        <taxon>Arthropoda</taxon>
        <taxon>Chelicerata</taxon>
        <taxon>Arachnida</taxon>
        <taxon>Acari</taxon>
        <taxon>Parasitiformes</taxon>
        <taxon>Ixodida</taxon>
        <taxon>Ixodoidea</taxon>
        <taxon>Ixodidae</taxon>
        <taxon>Amblyomminae</taxon>
        <taxon>Amblyomma</taxon>
    </lineage>
</organism>
<sequence length="66" mass="7773">MWPRVSLAVSALCSSIIYKVDCISGMKRTTMRSWCWGSLLFYDLLSTRYSLLTELYHSLFLLYLRL</sequence>
<reference evidence="1" key="1">
    <citation type="submission" date="2014-03" db="EMBL/GenBank/DDBJ databases">
        <title>The sialotranscriptome of Amblyomma triste, Amblyomma parvum and Amblyomma cajennense ticks, uncovered by 454-based RNA-seq.</title>
        <authorList>
            <person name="Garcia G.R."/>
            <person name="Gardinassi L.G."/>
            <person name="Ribeiro J.M."/>
            <person name="Anatriello E."/>
            <person name="Ferreira B.R."/>
            <person name="Moreira H.N."/>
            <person name="Mafra C."/>
            <person name="Olegario M.M."/>
            <person name="Szabo P.J."/>
            <person name="Miranda-Santos I.K."/>
            <person name="Maruyama S.R."/>
        </authorList>
    </citation>
    <scope>NUCLEOTIDE SEQUENCE</scope>
    <source>
        <strain evidence="1">Mato Grasso do Sul</strain>
        <tissue evidence="1">Salivary glands</tissue>
    </source>
</reference>
<proteinExistence type="evidence at transcript level"/>